<dbReference type="HOGENOM" id="CLU_3350760_0_0_10"/>
<proteinExistence type="predicted"/>
<evidence type="ECO:0000313" key="2">
    <source>
        <dbReference type="EMBL" id="CAZ97497.1"/>
    </source>
</evidence>
<accession>G0L8E4</accession>
<dbReference type="STRING" id="63186.ZOBELLIA_3359"/>
<reference evidence="3" key="1">
    <citation type="submission" date="2009-07" db="EMBL/GenBank/DDBJ databases">
        <title>Complete genome sequence of Zobellia galactanivorans Dsij.</title>
        <authorList>
            <consortium name="Genoscope - CEA"/>
        </authorList>
    </citation>
    <scope>NUCLEOTIDE SEQUENCE [LARGE SCALE GENOMIC DNA]</scope>
    <source>
        <strain evidence="3">DSM 12802 / CCUG 47099 / CIP 106680 / NCIMB 13871 / Dsij</strain>
    </source>
</reference>
<organism evidence="2 3">
    <name type="scientific">Zobellia galactanivorans (strain DSM 12802 / CCUG 47099 / CIP 106680 / NCIMB 13871 / Dsij)</name>
    <dbReference type="NCBI Taxonomy" id="63186"/>
    <lineage>
        <taxon>Bacteria</taxon>
        <taxon>Pseudomonadati</taxon>
        <taxon>Bacteroidota</taxon>
        <taxon>Flavobacteriia</taxon>
        <taxon>Flavobacteriales</taxon>
        <taxon>Flavobacteriaceae</taxon>
        <taxon>Zobellia</taxon>
    </lineage>
</organism>
<evidence type="ECO:0000313" key="3">
    <source>
        <dbReference type="Proteomes" id="UP000008898"/>
    </source>
</evidence>
<evidence type="ECO:0000256" key="1">
    <source>
        <dbReference type="SAM" id="MobiDB-lite"/>
    </source>
</evidence>
<keyword evidence="3" id="KW-1185">Reference proteome</keyword>
<gene>
    <name evidence="2" type="ordered locus">zobellia_3359</name>
</gene>
<feature type="compositionally biased region" description="Polar residues" evidence="1">
    <location>
        <begin position="1"/>
        <end position="13"/>
    </location>
</feature>
<dbReference type="KEGG" id="zga:ZOBELLIA_3359"/>
<sequence>MQYQINLQKTGKGQSLGREGFLPNFSKGHAPLKGHFA</sequence>
<dbReference type="EMBL" id="FP476056">
    <property type="protein sequence ID" value="CAZ97497.1"/>
    <property type="molecule type" value="Genomic_DNA"/>
</dbReference>
<feature type="region of interest" description="Disordered" evidence="1">
    <location>
        <begin position="1"/>
        <end position="37"/>
    </location>
</feature>
<reference evidence="2 3" key="2">
    <citation type="journal article" date="2012" name="Environ. Microbiol.">
        <title>Characterization of the first alginolytic operons in a marine bacterium: from their emergence in marine Flavobacteriia to their independent transfers to marine Proteobacteria and human gut Bacteroides.</title>
        <authorList>
            <person name="Thomas F."/>
            <person name="Barbeyron T."/>
            <person name="Tonon T."/>
            <person name="Genicot S."/>
            <person name="Czjzek M."/>
            <person name="Michel G."/>
        </authorList>
    </citation>
    <scope>NUCLEOTIDE SEQUENCE [LARGE SCALE GENOMIC DNA]</scope>
    <source>
        <strain evidence="3">DSM 12802 / CCUG 47099 / CIP 106680 / NCIMB 13871 / Dsij</strain>
    </source>
</reference>
<dbReference type="Proteomes" id="UP000008898">
    <property type="component" value="Chromosome"/>
</dbReference>
<name>G0L8E4_ZOBGA</name>
<protein>
    <submittedName>
        <fullName evidence="2">Uncharacterized protein</fullName>
    </submittedName>
</protein>
<dbReference type="AlphaFoldDB" id="G0L8E4"/>